<dbReference type="SUPFAM" id="SSF46689">
    <property type="entry name" value="Homeodomain-like"/>
    <property type="match status" value="1"/>
</dbReference>
<dbReference type="Pfam" id="PF13022">
    <property type="entry name" value="HTH_Tnp_1_2"/>
    <property type="match status" value="1"/>
</dbReference>
<dbReference type="Gene3D" id="1.10.10.60">
    <property type="entry name" value="Homeodomain-like"/>
    <property type="match status" value="1"/>
</dbReference>
<evidence type="ECO:0000313" key="3">
    <source>
        <dbReference type="Proteomes" id="UP000615455"/>
    </source>
</evidence>
<accession>A0ABQ1FBZ8</accession>
<dbReference type="InterPro" id="IPR024978">
    <property type="entry name" value="Homeodomain_phBC6A51-type"/>
</dbReference>
<keyword evidence="3" id="KW-1185">Reference proteome</keyword>
<dbReference type="InterPro" id="IPR009057">
    <property type="entry name" value="Homeodomain-like_sf"/>
</dbReference>
<evidence type="ECO:0000313" key="2">
    <source>
        <dbReference type="EMBL" id="GGA06409.1"/>
    </source>
</evidence>
<name>A0ABQ1FBZ8_9BACL</name>
<feature type="domain" description="Homeodomain phBC6A51-type" evidence="1">
    <location>
        <begin position="11"/>
        <end position="115"/>
    </location>
</feature>
<reference evidence="3" key="1">
    <citation type="journal article" date="2019" name="Int. J. Syst. Evol. Microbiol.">
        <title>The Global Catalogue of Microorganisms (GCM) 10K type strain sequencing project: providing services to taxonomists for standard genome sequencing and annotation.</title>
        <authorList>
            <consortium name="The Broad Institute Genomics Platform"/>
            <consortium name="The Broad Institute Genome Sequencing Center for Infectious Disease"/>
            <person name="Wu L."/>
            <person name="Ma J."/>
        </authorList>
    </citation>
    <scope>NUCLEOTIDE SEQUENCE [LARGE SCALE GENOMIC DNA]</scope>
    <source>
        <strain evidence="3">CGMCC 1.15043</strain>
    </source>
</reference>
<sequence>MSKRRSVLEAQITAQQRKAADLMAENAWHGIVEGVEKKTMQQIAEEVGVSRRTLYEWKEKEEFGEYLNYVSDTQLSAMRMEANAAVMRLIKAGSVKALALYYQRHALLTNVTEIKDLRESDGPKRKTEDEIRQDIADLDAMMNG</sequence>
<evidence type="ECO:0000259" key="1">
    <source>
        <dbReference type="Pfam" id="PF13022"/>
    </source>
</evidence>
<gene>
    <name evidence="2" type="ORF">GCM10008018_60330</name>
</gene>
<comment type="caution">
    <text evidence="2">The sequence shown here is derived from an EMBL/GenBank/DDBJ whole genome shotgun (WGS) entry which is preliminary data.</text>
</comment>
<organism evidence="2 3">
    <name type="scientific">Paenibacillus marchantiophytorum</name>
    <dbReference type="NCBI Taxonomy" id="1619310"/>
    <lineage>
        <taxon>Bacteria</taxon>
        <taxon>Bacillati</taxon>
        <taxon>Bacillota</taxon>
        <taxon>Bacilli</taxon>
        <taxon>Bacillales</taxon>
        <taxon>Paenibacillaceae</taxon>
        <taxon>Paenibacillus</taxon>
    </lineage>
</organism>
<protein>
    <recommendedName>
        <fullName evidence="1">Homeodomain phBC6A51-type domain-containing protein</fullName>
    </recommendedName>
</protein>
<proteinExistence type="predicted"/>
<dbReference type="Proteomes" id="UP000615455">
    <property type="component" value="Unassembled WGS sequence"/>
</dbReference>
<dbReference type="EMBL" id="BMHE01000050">
    <property type="protein sequence ID" value="GGA06409.1"/>
    <property type="molecule type" value="Genomic_DNA"/>
</dbReference>
<dbReference type="RefSeq" id="WP_189018928.1">
    <property type="nucleotide sequence ID" value="NZ_BMHE01000050.1"/>
</dbReference>